<feature type="transmembrane region" description="Helical" evidence="6">
    <location>
        <begin position="78"/>
        <end position="96"/>
    </location>
</feature>
<feature type="transmembrane region" description="Helical" evidence="6">
    <location>
        <begin position="116"/>
        <end position="147"/>
    </location>
</feature>
<feature type="transmembrane region" description="Helical" evidence="6">
    <location>
        <begin position="276"/>
        <end position="296"/>
    </location>
</feature>
<evidence type="ECO:0000256" key="1">
    <source>
        <dbReference type="ARBA" id="ARBA00004651"/>
    </source>
</evidence>
<dbReference type="Proteomes" id="UP000076503">
    <property type="component" value="Unassembled WGS sequence"/>
</dbReference>
<dbReference type="Pfam" id="PF03606">
    <property type="entry name" value="DcuC"/>
    <property type="match status" value="1"/>
</dbReference>
<comment type="subcellular location">
    <subcellularLocation>
        <location evidence="1">Cell membrane</location>
        <topology evidence="1">Multi-pass membrane protein</topology>
    </subcellularLocation>
</comment>
<evidence type="ECO:0000256" key="3">
    <source>
        <dbReference type="ARBA" id="ARBA00022692"/>
    </source>
</evidence>
<keyword evidence="3 6" id="KW-0812">Transmembrane</keyword>
<dbReference type="PANTHER" id="PTHR43652:SF2">
    <property type="entry name" value="BASIC AMINO ACID ANTIPORTER YFCC-RELATED"/>
    <property type="match status" value="1"/>
</dbReference>
<comment type="caution">
    <text evidence="7">The sequence shown here is derived from an EMBL/GenBank/DDBJ whole genome shotgun (WGS) entry which is preliminary data.</text>
</comment>
<name>A0A167GHQ2_9GAMM</name>
<proteinExistence type="predicted"/>
<feature type="transmembrane region" description="Helical" evidence="6">
    <location>
        <begin position="12"/>
        <end position="33"/>
    </location>
</feature>
<evidence type="ECO:0000256" key="2">
    <source>
        <dbReference type="ARBA" id="ARBA00022475"/>
    </source>
</evidence>
<protein>
    <submittedName>
        <fullName evidence="7">Short-chain fatty acid transporter</fullName>
    </submittedName>
</protein>
<gene>
    <name evidence="7" type="ORF">N476_06945</name>
</gene>
<keyword evidence="5 6" id="KW-0472">Membrane</keyword>
<organism evidence="7 8">
    <name type="scientific">Pseudoalteromonas luteoviolacea H33</name>
    <dbReference type="NCBI Taxonomy" id="1365251"/>
    <lineage>
        <taxon>Bacteria</taxon>
        <taxon>Pseudomonadati</taxon>
        <taxon>Pseudomonadota</taxon>
        <taxon>Gammaproteobacteria</taxon>
        <taxon>Alteromonadales</taxon>
        <taxon>Pseudoalteromonadaceae</taxon>
        <taxon>Pseudoalteromonas</taxon>
    </lineage>
</organism>
<dbReference type="PANTHER" id="PTHR43652">
    <property type="entry name" value="BASIC AMINO ACID ANTIPORTER YFCC-RELATED"/>
    <property type="match status" value="1"/>
</dbReference>
<sequence length="468" mass="50185">MGQTLKVPHTLVLLLGMMVVALLATWVVPQGFFETSVTESGRQMVVAGTYQLVEQKEFLTPWDLLTAIPKAFAQAQDVIFFVLIVGGVLSIARATGTVDALIGRLLEKHGTKPQRLIFMVVFCFALASSTIGTAGEYIPFVLILVALCKAMKLDAMTAVGMIVAGYGIGYGVSAFNPFTVLIAQQIADIPVYSGIELRLAIFVPFVLIGFHHVWSYAKKVSNDPSKSMMIGVPCPLEGQAKPNYPKLNGRHQAVLFSFIVTLCIAVWGIATKGWYLYELGGLFVAWGVVIAVIGKLSADETAERFIDGVSELVTTAVLIGVARGIALILEDGQILHTLVYSLSSPLSHVAAEISAVGMLVIQTFLNTFIPSGSGQAYVTMPLMVPVGDLVGVPRQVAVLAYQFGDGFSNMIIPTNAVLMGILGMAGVPYTHWFRFCLPLIGKLLLAASIVLILAVSFGYGLDVQPIIE</sequence>
<feature type="transmembrane region" description="Helical" evidence="6">
    <location>
        <begin position="199"/>
        <end position="217"/>
    </location>
</feature>
<evidence type="ECO:0000313" key="7">
    <source>
        <dbReference type="EMBL" id="KZN55459.1"/>
    </source>
</evidence>
<evidence type="ECO:0000313" key="8">
    <source>
        <dbReference type="Proteomes" id="UP000076503"/>
    </source>
</evidence>
<feature type="transmembrane region" description="Helical" evidence="6">
    <location>
        <begin position="308"/>
        <end position="329"/>
    </location>
</feature>
<keyword evidence="4 6" id="KW-1133">Transmembrane helix</keyword>
<dbReference type="GO" id="GO:0005886">
    <property type="term" value="C:plasma membrane"/>
    <property type="evidence" value="ECO:0007669"/>
    <property type="project" value="UniProtKB-SubCell"/>
</dbReference>
<keyword evidence="2" id="KW-1003">Cell membrane</keyword>
<accession>A0A167GHQ2</accession>
<feature type="transmembrane region" description="Helical" evidence="6">
    <location>
        <begin position="253"/>
        <end position="270"/>
    </location>
</feature>
<dbReference type="InterPro" id="IPR051679">
    <property type="entry name" value="DASS-Related_Transporters"/>
</dbReference>
<evidence type="ECO:0000256" key="4">
    <source>
        <dbReference type="ARBA" id="ARBA00022989"/>
    </source>
</evidence>
<evidence type="ECO:0000256" key="6">
    <source>
        <dbReference type="SAM" id="Phobius"/>
    </source>
</evidence>
<dbReference type="InterPro" id="IPR018385">
    <property type="entry name" value="C4_dicarb_anaerob_car-like"/>
</dbReference>
<dbReference type="AlphaFoldDB" id="A0A167GHQ2"/>
<dbReference type="RefSeq" id="WP_063360042.1">
    <property type="nucleotide sequence ID" value="NZ_AUXZ01000013.1"/>
</dbReference>
<feature type="transmembrane region" description="Helical" evidence="6">
    <location>
        <begin position="159"/>
        <end position="187"/>
    </location>
</feature>
<feature type="transmembrane region" description="Helical" evidence="6">
    <location>
        <begin position="410"/>
        <end position="431"/>
    </location>
</feature>
<dbReference type="OrthoDB" id="255482at2"/>
<dbReference type="PATRIC" id="fig|1365251.3.peg.258"/>
<reference evidence="7 8" key="1">
    <citation type="submission" date="2013-07" db="EMBL/GenBank/DDBJ databases">
        <title>Comparative Genomic and Metabolomic Analysis of Twelve Strains of Pseudoalteromonas luteoviolacea.</title>
        <authorList>
            <person name="Vynne N.G."/>
            <person name="Mansson M."/>
            <person name="Gram L."/>
        </authorList>
    </citation>
    <scope>NUCLEOTIDE SEQUENCE [LARGE SCALE GENOMIC DNA]</scope>
    <source>
        <strain evidence="7 8">H33</strain>
    </source>
</reference>
<feature type="transmembrane region" description="Helical" evidence="6">
    <location>
        <begin position="443"/>
        <end position="461"/>
    </location>
</feature>
<evidence type="ECO:0000256" key="5">
    <source>
        <dbReference type="ARBA" id="ARBA00023136"/>
    </source>
</evidence>
<dbReference type="EMBL" id="AUXZ01000013">
    <property type="protein sequence ID" value="KZN55459.1"/>
    <property type="molecule type" value="Genomic_DNA"/>
</dbReference>